<dbReference type="InterPro" id="IPR054520">
    <property type="entry name" value="M_Eco57I_C"/>
</dbReference>
<dbReference type="EMBL" id="WMIA01000001">
    <property type="protein sequence ID" value="MTF37369.1"/>
    <property type="molecule type" value="Genomic_DNA"/>
</dbReference>
<protein>
    <recommendedName>
        <fullName evidence="2">site-specific DNA-methyltransferase (adenine-specific)</fullName>
        <ecNumber evidence="2">2.1.1.72</ecNumber>
    </recommendedName>
</protein>
<keyword evidence="3 9" id="KW-0489">Methyltransferase</keyword>
<evidence type="ECO:0000259" key="8">
    <source>
        <dbReference type="Pfam" id="PF22837"/>
    </source>
</evidence>
<dbReference type="GO" id="GO:0009007">
    <property type="term" value="F:site-specific DNA-methyltransferase (adenine-specific) activity"/>
    <property type="evidence" value="ECO:0007669"/>
    <property type="project" value="UniProtKB-EC"/>
</dbReference>
<dbReference type="Proteomes" id="UP000437131">
    <property type="component" value="Unassembled WGS sequence"/>
</dbReference>
<dbReference type="AlphaFoldDB" id="A0A844GR12"/>
<evidence type="ECO:0000313" key="10">
    <source>
        <dbReference type="Proteomes" id="UP000437131"/>
    </source>
</evidence>
<comment type="similarity">
    <text evidence="1">Belongs to the N(4)/N(6)-methyltransferase family.</text>
</comment>
<dbReference type="GO" id="GO:0008170">
    <property type="term" value="F:N-methyltransferase activity"/>
    <property type="evidence" value="ECO:0007669"/>
    <property type="project" value="InterPro"/>
</dbReference>
<dbReference type="PANTHER" id="PTHR33841:SF5">
    <property type="entry name" value="DNA METHYLASE (MODIFICATION METHYLASE) (METHYLTRANSFERASE)-RELATED"/>
    <property type="match status" value="1"/>
</dbReference>
<evidence type="ECO:0000256" key="6">
    <source>
        <dbReference type="ARBA" id="ARBA00047942"/>
    </source>
</evidence>
<dbReference type="InterPro" id="IPR050953">
    <property type="entry name" value="N4_N6_ade-DNA_methylase"/>
</dbReference>
<dbReference type="PROSITE" id="PS00092">
    <property type="entry name" value="N6_MTASE"/>
    <property type="match status" value="1"/>
</dbReference>
<dbReference type="Pfam" id="PF22837">
    <property type="entry name" value="M_Eco57I_C"/>
    <property type="match status" value="1"/>
</dbReference>
<feature type="domain" description="Type II methyltransferase M.TaqI-like" evidence="7">
    <location>
        <begin position="70"/>
        <end position="202"/>
    </location>
</feature>
<evidence type="ECO:0000256" key="5">
    <source>
        <dbReference type="ARBA" id="ARBA00022691"/>
    </source>
</evidence>
<evidence type="ECO:0000313" key="9">
    <source>
        <dbReference type="EMBL" id="MTF37369.1"/>
    </source>
</evidence>
<evidence type="ECO:0000256" key="2">
    <source>
        <dbReference type="ARBA" id="ARBA00011900"/>
    </source>
</evidence>
<comment type="catalytic activity">
    <reaction evidence="6">
        <text>a 2'-deoxyadenosine in DNA + S-adenosyl-L-methionine = an N(6)-methyl-2'-deoxyadenosine in DNA + S-adenosyl-L-homocysteine + H(+)</text>
        <dbReference type="Rhea" id="RHEA:15197"/>
        <dbReference type="Rhea" id="RHEA-COMP:12418"/>
        <dbReference type="Rhea" id="RHEA-COMP:12419"/>
        <dbReference type="ChEBI" id="CHEBI:15378"/>
        <dbReference type="ChEBI" id="CHEBI:57856"/>
        <dbReference type="ChEBI" id="CHEBI:59789"/>
        <dbReference type="ChEBI" id="CHEBI:90615"/>
        <dbReference type="ChEBI" id="CHEBI:90616"/>
        <dbReference type="EC" id="2.1.1.72"/>
    </reaction>
</comment>
<comment type="caution">
    <text evidence="9">The sequence shown here is derived from an EMBL/GenBank/DDBJ whole genome shotgun (WGS) entry which is preliminary data.</text>
</comment>
<dbReference type="GO" id="GO:0003677">
    <property type="term" value="F:DNA binding"/>
    <property type="evidence" value="ECO:0007669"/>
    <property type="project" value="InterPro"/>
</dbReference>
<gene>
    <name evidence="9" type="ORF">GGC33_00240</name>
</gene>
<name>A0A844GR12_9CHRO</name>
<dbReference type="InterPro" id="IPR011639">
    <property type="entry name" value="MethylTrfase_TaqI-like_dom"/>
</dbReference>
<proteinExistence type="inferred from homology"/>
<dbReference type="EC" id="2.1.1.72" evidence="2"/>
<evidence type="ECO:0000259" key="7">
    <source>
        <dbReference type="Pfam" id="PF07669"/>
    </source>
</evidence>
<dbReference type="Gene3D" id="3.40.50.150">
    <property type="entry name" value="Vaccinia Virus protein VP39"/>
    <property type="match status" value="1"/>
</dbReference>
<dbReference type="CDD" id="cd02440">
    <property type="entry name" value="AdoMet_MTases"/>
    <property type="match status" value="1"/>
</dbReference>
<reference evidence="9 10" key="1">
    <citation type="submission" date="2019-11" db="EMBL/GenBank/DDBJ databases">
        <title>Isolation of a new High Light Tolerant Cyanobacteria.</title>
        <authorList>
            <person name="Dobson Z."/>
            <person name="Vaughn N."/>
            <person name="Vaughn M."/>
            <person name="Fromme P."/>
            <person name="Mazor Y."/>
        </authorList>
    </citation>
    <scope>NUCLEOTIDE SEQUENCE [LARGE SCALE GENOMIC DNA]</scope>
    <source>
        <strain evidence="9 10">0216</strain>
    </source>
</reference>
<dbReference type="PRINTS" id="PR00507">
    <property type="entry name" value="N12N6MTFRASE"/>
</dbReference>
<organism evidence="9 10">
    <name type="scientific">Cyanobacterium aponinum 0216</name>
    <dbReference type="NCBI Taxonomy" id="2676140"/>
    <lineage>
        <taxon>Bacteria</taxon>
        <taxon>Bacillati</taxon>
        <taxon>Cyanobacteriota</taxon>
        <taxon>Cyanophyceae</taxon>
        <taxon>Oscillatoriophycideae</taxon>
        <taxon>Chroococcales</taxon>
        <taxon>Geminocystaceae</taxon>
        <taxon>Cyanobacterium</taxon>
    </lineage>
</organism>
<keyword evidence="4" id="KW-0808">Transferase</keyword>
<dbReference type="PANTHER" id="PTHR33841">
    <property type="entry name" value="DNA METHYLTRANSFERASE YEEA-RELATED"/>
    <property type="match status" value="1"/>
</dbReference>
<feature type="domain" description="Type II methyltransferase M.Eco57I C-terminal" evidence="8">
    <location>
        <begin position="276"/>
        <end position="484"/>
    </location>
</feature>
<evidence type="ECO:0000256" key="1">
    <source>
        <dbReference type="ARBA" id="ARBA00006594"/>
    </source>
</evidence>
<dbReference type="InterPro" id="IPR002052">
    <property type="entry name" value="DNA_methylase_N6_adenine_CS"/>
</dbReference>
<keyword evidence="5" id="KW-0949">S-adenosyl-L-methionine</keyword>
<evidence type="ECO:0000256" key="4">
    <source>
        <dbReference type="ARBA" id="ARBA00022679"/>
    </source>
</evidence>
<sequence length="525" mass="61775">MILEQKYISQVSLEHRKKFAQFFTPDNIAELMVNWVSNNNISNLLEPAFGLGIFSRLILKNNLNIKITGFEIDPNIYRIAKQNFKTFSNVNLLLEDYLFNDWETKYDAILCNPPYMKFHDYQNIKALEEIKKRLGINLTGFSNLYTLFLLKSIYQLKEGGKSAYLIPSEFLNSDYGKFVKEYLLKLKVLRHIIVFDFQQNIFNDASTTSALILLAKDKYEDEIGFSLIENKNQLTDIVKVIENYPNTQQTNSLYAENLDPNVKWRIYYQKQNSDQYNHLIPFNQIAKVVRGIATGANEYFIFNQKKAQKYCIEDTFLLPCITKSKDVTLPIFTSEHFDILKNRNANIFLFDAKQEVTNKNAINYIEMGVELGVNKKYLTSKRNPWWTLENRIPSPIWVGVFNRNKIKFVRNEANISNLTTFHCIYLVDNLFYNIEIDLFFAYLLTDIAQEIFNDNRREYGDGLKKFEPNDLNNSLILDLSILEQETKTIIIHLYHKYRYSVLQNKEEKTSIDKINDIFEGIYHKF</sequence>
<evidence type="ECO:0000256" key="3">
    <source>
        <dbReference type="ARBA" id="ARBA00022603"/>
    </source>
</evidence>
<dbReference type="InterPro" id="IPR029063">
    <property type="entry name" value="SAM-dependent_MTases_sf"/>
</dbReference>
<dbReference type="GO" id="GO:0032259">
    <property type="term" value="P:methylation"/>
    <property type="evidence" value="ECO:0007669"/>
    <property type="project" value="UniProtKB-KW"/>
</dbReference>
<dbReference type="SUPFAM" id="SSF53335">
    <property type="entry name" value="S-adenosyl-L-methionine-dependent methyltransferases"/>
    <property type="match status" value="1"/>
</dbReference>
<dbReference type="RefSeq" id="WP_155082347.1">
    <property type="nucleotide sequence ID" value="NZ_WMIA01000001.1"/>
</dbReference>
<accession>A0A844GR12</accession>
<dbReference type="Pfam" id="PF07669">
    <property type="entry name" value="Eco57I"/>
    <property type="match status" value="1"/>
</dbReference>
<dbReference type="GO" id="GO:0009307">
    <property type="term" value="P:DNA restriction-modification system"/>
    <property type="evidence" value="ECO:0007669"/>
    <property type="project" value="UniProtKB-KW"/>
</dbReference>